<keyword evidence="2" id="KW-1185">Reference proteome</keyword>
<comment type="caution">
    <text evidence="1">The sequence shown here is derived from an EMBL/GenBank/DDBJ whole genome shotgun (WGS) entry which is preliminary data.</text>
</comment>
<dbReference type="Proteomes" id="UP001060085">
    <property type="component" value="Linkage Group LG07"/>
</dbReference>
<reference evidence="2" key="1">
    <citation type="journal article" date="2023" name="Nat. Plants">
        <title>Single-cell RNA sequencing provides a high-resolution roadmap for understanding the multicellular compartmentation of specialized metabolism.</title>
        <authorList>
            <person name="Sun S."/>
            <person name="Shen X."/>
            <person name="Li Y."/>
            <person name="Li Y."/>
            <person name="Wang S."/>
            <person name="Li R."/>
            <person name="Zhang H."/>
            <person name="Shen G."/>
            <person name="Guo B."/>
            <person name="Wei J."/>
            <person name="Xu J."/>
            <person name="St-Pierre B."/>
            <person name="Chen S."/>
            <person name="Sun C."/>
        </authorList>
    </citation>
    <scope>NUCLEOTIDE SEQUENCE [LARGE SCALE GENOMIC DNA]</scope>
</reference>
<protein>
    <submittedName>
        <fullName evidence="1">Uncharacterized protein</fullName>
    </submittedName>
</protein>
<evidence type="ECO:0000313" key="2">
    <source>
        <dbReference type="Proteomes" id="UP001060085"/>
    </source>
</evidence>
<gene>
    <name evidence="1" type="ORF">M9H77_32394</name>
</gene>
<evidence type="ECO:0000313" key="1">
    <source>
        <dbReference type="EMBL" id="KAI5655207.1"/>
    </source>
</evidence>
<name>A0ACC0A417_CATRO</name>
<dbReference type="EMBL" id="CM044707">
    <property type="protein sequence ID" value="KAI5655207.1"/>
    <property type="molecule type" value="Genomic_DNA"/>
</dbReference>
<proteinExistence type="predicted"/>
<accession>A0ACC0A417</accession>
<organism evidence="1 2">
    <name type="scientific">Catharanthus roseus</name>
    <name type="common">Madagascar periwinkle</name>
    <name type="synonym">Vinca rosea</name>
    <dbReference type="NCBI Taxonomy" id="4058"/>
    <lineage>
        <taxon>Eukaryota</taxon>
        <taxon>Viridiplantae</taxon>
        <taxon>Streptophyta</taxon>
        <taxon>Embryophyta</taxon>
        <taxon>Tracheophyta</taxon>
        <taxon>Spermatophyta</taxon>
        <taxon>Magnoliopsida</taxon>
        <taxon>eudicotyledons</taxon>
        <taxon>Gunneridae</taxon>
        <taxon>Pentapetalae</taxon>
        <taxon>asterids</taxon>
        <taxon>lamiids</taxon>
        <taxon>Gentianales</taxon>
        <taxon>Apocynaceae</taxon>
        <taxon>Rauvolfioideae</taxon>
        <taxon>Vinceae</taxon>
        <taxon>Catharanthinae</taxon>
        <taxon>Catharanthus</taxon>
    </lineage>
</organism>
<sequence>MKLINFITKKISRRDIYHRYQQRSLFSDSNFSEIFTNKFTPRIHSRFSSFNSQSGIHRKPLHSVYSSFVRKSYYSSSSSSSSSSSKNPKMGILSWYLSVLNSRPILTKSISAAVIYGAADWTSQTITMPPSGSLDLMRTLRMAGYGLFILGFLQHTWFNFLGRVLPKRDIFTTLKKIVVGQLVFGPLTTSIFFTYNATLQGESTTEIAGRLKRDLLPTLLNGLLFWPVCDFFTYKVIPVHLQPLMNSTFAYLWTIYLTYMASLQKAAAD</sequence>